<feature type="compositionally biased region" description="Basic and acidic residues" evidence="3">
    <location>
        <begin position="499"/>
        <end position="518"/>
    </location>
</feature>
<dbReference type="RefSeq" id="XP_030767862.1">
    <property type="nucleotide sequence ID" value="XM_030912002.1"/>
</dbReference>
<evidence type="ECO:0000256" key="1">
    <source>
        <dbReference type="ARBA" id="ARBA00022614"/>
    </source>
</evidence>
<dbReference type="GeneID" id="115891524"/>
<keyword evidence="4" id="KW-1185">Reference proteome</keyword>
<accession>A0A6J2YX63</accession>
<protein>
    <submittedName>
        <fullName evidence="5">Leucine-rich repeat-containing protein 43-like isoform X1</fullName>
    </submittedName>
</protein>
<dbReference type="InParanoid" id="A0A6J2YX63"/>
<keyword evidence="2" id="KW-0677">Repeat</keyword>
<dbReference type="Gene3D" id="3.80.10.10">
    <property type="entry name" value="Ribonuclease Inhibitor"/>
    <property type="match status" value="2"/>
</dbReference>
<dbReference type="Proteomes" id="UP000504635">
    <property type="component" value="Unplaced"/>
</dbReference>
<evidence type="ECO:0000313" key="4">
    <source>
        <dbReference type="Proteomes" id="UP000504635"/>
    </source>
</evidence>
<dbReference type="InterPro" id="IPR032675">
    <property type="entry name" value="LRR_dom_sf"/>
</dbReference>
<dbReference type="SUPFAM" id="SSF52075">
    <property type="entry name" value="Outer arm dynein light chain 1"/>
    <property type="match status" value="1"/>
</dbReference>
<dbReference type="AlphaFoldDB" id="A0A6J2YX63"/>
<evidence type="ECO:0000256" key="2">
    <source>
        <dbReference type="ARBA" id="ARBA00022737"/>
    </source>
</evidence>
<evidence type="ECO:0000256" key="3">
    <source>
        <dbReference type="SAM" id="MobiDB-lite"/>
    </source>
</evidence>
<reference evidence="5" key="1">
    <citation type="submission" date="2025-08" db="UniProtKB">
        <authorList>
            <consortium name="RefSeq"/>
        </authorList>
    </citation>
    <scope>IDENTIFICATION</scope>
    <source>
        <tissue evidence="5">Gonads</tissue>
    </source>
</reference>
<dbReference type="GO" id="GO:0005737">
    <property type="term" value="C:cytoplasm"/>
    <property type="evidence" value="ECO:0007669"/>
    <property type="project" value="TreeGrafter"/>
</dbReference>
<name>A0A6J2YX63_SITOR</name>
<dbReference type="InterPro" id="IPR001611">
    <property type="entry name" value="Leu-rich_rpt"/>
</dbReference>
<evidence type="ECO:0000313" key="5">
    <source>
        <dbReference type="RefSeq" id="XP_030767862.1"/>
    </source>
</evidence>
<feature type="compositionally biased region" description="Basic and acidic residues" evidence="3">
    <location>
        <begin position="355"/>
        <end position="368"/>
    </location>
</feature>
<dbReference type="PANTHER" id="PTHR15454:SF56">
    <property type="entry name" value="PROTEIN PHOSPHATASE 1 REGULATORY SUBUNIT 7-RELATED"/>
    <property type="match status" value="1"/>
</dbReference>
<feature type="region of interest" description="Disordered" evidence="3">
    <location>
        <begin position="479"/>
        <end position="518"/>
    </location>
</feature>
<dbReference type="PANTHER" id="PTHR15454">
    <property type="entry name" value="NISCHARIN RELATED"/>
    <property type="match status" value="1"/>
</dbReference>
<sequence length="621" mass="72046">MDSSTKLIQFPPAKNLNIQRWAPEEIVFKRKKRILEEIRQYHISLQDALLFKLRKSVFGVFLEELNSQQNQDALLNHVKFEILNYQLKNYNKHDTDIIQDRNKMLGDFRELINHAVQTCDVIDMSYLEKNLKILHLDVCFIKTFDFTIKNFRNIQVLTLCGNYINDIRGTMLPRNLKFLELYDNFISNITNLVKGAPKSIWHLGLGRNRLTNDSRFHLLYKCRRFYHLTNLDLSDNDICRLSPLLNDLKCLGSVRSLQLEGNPCWAMVDYKNKILDVLPRLYYLDSTEILKSDREEATDKATESLPEKKSTDIVFKCYRIIGLPEPPRDSKNDQTIHLEVNFPLLIEDLPEGQDESIKSEKDIQKQEETTSISIGSKNGKNEKNEKKEKKSKEKNDTTSIASFAKPKGKKGYYSGPNEYSPGFEKRNKWFKTERAKWSKVIEFPPVVVPNLGNNLNLIRDTFRSIIPVRLVYLKTTLKKEKPKGKKEKQQKENKKKAKAKDNRSYQSNKSEECESVKVDNENAEQTETILKQITLTSFYCELKSVNWSDTSLDFYWADHPDFGDRAFRVDGSLEALQYDLTAANTSKKSKLTRSSNPNDIVITPPLPKILTCQVGFGLNRN</sequence>
<gene>
    <name evidence="5" type="primary">LOC115891524</name>
</gene>
<feature type="compositionally biased region" description="Basic and acidic residues" evidence="3">
    <location>
        <begin position="379"/>
        <end position="396"/>
    </location>
</feature>
<dbReference type="OrthoDB" id="676979at2759"/>
<dbReference type="PROSITE" id="PS51450">
    <property type="entry name" value="LRR"/>
    <property type="match status" value="2"/>
</dbReference>
<feature type="region of interest" description="Disordered" evidence="3">
    <location>
        <begin position="355"/>
        <end position="417"/>
    </location>
</feature>
<keyword evidence="1" id="KW-0433">Leucine-rich repeat</keyword>
<dbReference type="KEGG" id="soy:115891524"/>
<organism evidence="4 5">
    <name type="scientific">Sitophilus oryzae</name>
    <name type="common">Rice weevil</name>
    <name type="synonym">Curculio oryzae</name>
    <dbReference type="NCBI Taxonomy" id="7048"/>
    <lineage>
        <taxon>Eukaryota</taxon>
        <taxon>Metazoa</taxon>
        <taxon>Ecdysozoa</taxon>
        <taxon>Arthropoda</taxon>
        <taxon>Hexapoda</taxon>
        <taxon>Insecta</taxon>
        <taxon>Pterygota</taxon>
        <taxon>Neoptera</taxon>
        <taxon>Endopterygota</taxon>
        <taxon>Coleoptera</taxon>
        <taxon>Polyphaga</taxon>
        <taxon>Cucujiformia</taxon>
        <taxon>Curculionidae</taxon>
        <taxon>Dryophthorinae</taxon>
        <taxon>Sitophilus</taxon>
    </lineage>
</organism>
<proteinExistence type="predicted"/>